<dbReference type="RefSeq" id="WP_425345388.1">
    <property type="nucleotide sequence ID" value="NZ_JBGUBD010000005.1"/>
</dbReference>
<dbReference type="EMBL" id="JBGUBD010000005">
    <property type="protein sequence ID" value="MFA9478461.1"/>
    <property type="molecule type" value="Genomic_DNA"/>
</dbReference>
<evidence type="ECO:0000313" key="2">
    <source>
        <dbReference type="Proteomes" id="UP001575105"/>
    </source>
</evidence>
<organism evidence="1 2">
    <name type="scientific">Natronomicrosphaera hydrolytica</name>
    <dbReference type="NCBI Taxonomy" id="3242702"/>
    <lineage>
        <taxon>Bacteria</taxon>
        <taxon>Pseudomonadati</taxon>
        <taxon>Planctomycetota</taxon>
        <taxon>Phycisphaerae</taxon>
        <taxon>Phycisphaerales</taxon>
        <taxon>Phycisphaeraceae</taxon>
        <taxon>Natronomicrosphaera</taxon>
    </lineage>
</organism>
<name>A0ABV4U4J6_9BACT</name>
<proteinExistence type="predicted"/>
<evidence type="ECO:0000313" key="1">
    <source>
        <dbReference type="EMBL" id="MFA9478461.1"/>
    </source>
</evidence>
<comment type="caution">
    <text evidence="1">The sequence shown here is derived from an EMBL/GenBank/DDBJ whole genome shotgun (WGS) entry which is preliminary data.</text>
</comment>
<protein>
    <submittedName>
        <fullName evidence="1">Uncharacterized protein</fullName>
    </submittedName>
</protein>
<gene>
    <name evidence="1" type="ORF">ACERK3_09155</name>
</gene>
<accession>A0ABV4U4J6</accession>
<keyword evidence="2" id="KW-1185">Reference proteome</keyword>
<dbReference type="Proteomes" id="UP001575105">
    <property type="component" value="Unassembled WGS sequence"/>
</dbReference>
<sequence>MKDEKHQFVICIRNEQNPASLQKRKLYRVVDPLPNDPEGYLRIIDEEEEDYLYPREWFMAVDLPKAAIEALEAA</sequence>
<reference evidence="1 2" key="1">
    <citation type="submission" date="2024-08" db="EMBL/GenBank/DDBJ databases">
        <title>Whole-genome sequencing of halo(alkali)philic microorganisms from hypersaline lakes.</title>
        <authorList>
            <person name="Sorokin D.Y."/>
            <person name="Merkel A.Y."/>
            <person name="Messina E."/>
            <person name="Yakimov M."/>
        </authorList>
    </citation>
    <scope>NUCLEOTIDE SEQUENCE [LARGE SCALE GENOMIC DNA]</scope>
    <source>
        <strain evidence="1 2">AB-hyl4</strain>
    </source>
</reference>